<protein>
    <submittedName>
        <fullName evidence="3">Diguanylate cyclase</fullName>
        <ecNumber evidence="3">2.7.7.65</ecNumber>
    </submittedName>
</protein>
<dbReference type="InterPro" id="IPR000160">
    <property type="entry name" value="GGDEF_dom"/>
</dbReference>
<feature type="transmembrane region" description="Helical" evidence="1">
    <location>
        <begin position="81"/>
        <end position="105"/>
    </location>
</feature>
<accession>A0ABW1IU03</accession>
<dbReference type="Gene3D" id="3.30.70.270">
    <property type="match status" value="1"/>
</dbReference>
<dbReference type="SMART" id="SM00065">
    <property type="entry name" value="GAF"/>
    <property type="match status" value="1"/>
</dbReference>
<dbReference type="InterPro" id="IPR029016">
    <property type="entry name" value="GAF-like_dom_sf"/>
</dbReference>
<evidence type="ECO:0000259" key="2">
    <source>
        <dbReference type="PROSITE" id="PS50887"/>
    </source>
</evidence>
<dbReference type="GO" id="GO:0052621">
    <property type="term" value="F:diguanylate cyclase activity"/>
    <property type="evidence" value="ECO:0007669"/>
    <property type="project" value="UniProtKB-EC"/>
</dbReference>
<feature type="domain" description="GGDEF" evidence="2">
    <location>
        <begin position="296"/>
        <end position="430"/>
    </location>
</feature>
<dbReference type="Gene3D" id="3.30.450.40">
    <property type="match status" value="1"/>
</dbReference>
<proteinExistence type="predicted"/>
<dbReference type="NCBIfam" id="TIGR00254">
    <property type="entry name" value="GGDEF"/>
    <property type="match status" value="1"/>
</dbReference>
<gene>
    <name evidence="3" type="ORF">ACFPXP_19210</name>
</gene>
<dbReference type="Proteomes" id="UP001596250">
    <property type="component" value="Unassembled WGS sequence"/>
</dbReference>
<comment type="caution">
    <text evidence="3">The sequence shown here is derived from an EMBL/GenBank/DDBJ whole genome shotgun (WGS) entry which is preliminary data.</text>
</comment>
<dbReference type="InterPro" id="IPR003018">
    <property type="entry name" value="GAF"/>
</dbReference>
<dbReference type="CDD" id="cd01949">
    <property type="entry name" value="GGDEF"/>
    <property type="match status" value="1"/>
</dbReference>
<dbReference type="PANTHER" id="PTHR45138">
    <property type="entry name" value="REGULATORY COMPONENTS OF SENSORY TRANSDUCTION SYSTEM"/>
    <property type="match status" value="1"/>
</dbReference>
<name>A0ABW1IU03_9BACL</name>
<evidence type="ECO:0000313" key="4">
    <source>
        <dbReference type="Proteomes" id="UP001596250"/>
    </source>
</evidence>
<dbReference type="InterPro" id="IPR029787">
    <property type="entry name" value="Nucleotide_cyclase"/>
</dbReference>
<dbReference type="PANTHER" id="PTHR45138:SF9">
    <property type="entry name" value="DIGUANYLATE CYCLASE DGCM-RELATED"/>
    <property type="match status" value="1"/>
</dbReference>
<reference evidence="4" key="1">
    <citation type="journal article" date="2019" name="Int. J. Syst. Evol. Microbiol.">
        <title>The Global Catalogue of Microorganisms (GCM) 10K type strain sequencing project: providing services to taxonomists for standard genome sequencing and annotation.</title>
        <authorList>
            <consortium name="The Broad Institute Genomics Platform"/>
            <consortium name="The Broad Institute Genome Sequencing Center for Infectious Disease"/>
            <person name="Wu L."/>
            <person name="Ma J."/>
        </authorList>
    </citation>
    <scope>NUCLEOTIDE SEQUENCE [LARGE SCALE GENOMIC DNA]</scope>
    <source>
        <strain evidence="4">CCM 8749</strain>
    </source>
</reference>
<dbReference type="Pfam" id="PF00990">
    <property type="entry name" value="GGDEF"/>
    <property type="match status" value="1"/>
</dbReference>
<dbReference type="SUPFAM" id="SSF55073">
    <property type="entry name" value="Nucleotide cyclase"/>
    <property type="match status" value="1"/>
</dbReference>
<feature type="transmembrane region" description="Helical" evidence="1">
    <location>
        <begin position="20"/>
        <end position="38"/>
    </location>
</feature>
<keyword evidence="1" id="KW-1133">Transmembrane helix</keyword>
<dbReference type="SMART" id="SM00267">
    <property type="entry name" value="GGDEF"/>
    <property type="match status" value="1"/>
</dbReference>
<sequence length="440" mass="49444">MIGAITMSAWYVWITGESAFNPIYIGYALLALVVGFIAQYTSRRTAIQHAVQLQLHRQAKQLSLLSDISLALQRTNDLRSLLHIILTAITAGYGLGFNRAMLFLVTDDEGTIKGEVGIGSMCEEDGYKIWEDIFHNNMDLHDFIRRQHEAEIKDVQLNDLLRQITIAPETESILHQALHDKRPYLIHDIDLNDPVQHRLRQIFRMQSFAVVPLINQNKQIGLILVDNNINHHPLSIEQVDAIVPLAAQASVAIENARLYDQTVKMSITDGLTGLYNQSYAQRTAELLVQEADAADRPLSAILMDLDNFKHYNDTNGHLEGNELLIQLSRILRETHLKTTIPCRFGGEEFVVLLPGVKAKDAAALAERIRSRVEEEPFRYRESQPGGRVTLSIGVAEYTRGWTWDELLKAADDALYEAKRNGKNRVVVRKAIPQAAGGVDG</sequence>
<evidence type="ECO:0000256" key="1">
    <source>
        <dbReference type="SAM" id="Phobius"/>
    </source>
</evidence>
<keyword evidence="3" id="KW-0808">Transferase</keyword>
<dbReference type="EC" id="2.7.7.65" evidence="3"/>
<keyword evidence="3" id="KW-0548">Nucleotidyltransferase</keyword>
<keyword evidence="1" id="KW-0812">Transmembrane</keyword>
<dbReference type="EMBL" id="JBHSQV010000182">
    <property type="protein sequence ID" value="MFC5988538.1"/>
    <property type="molecule type" value="Genomic_DNA"/>
</dbReference>
<organism evidence="3 4">
    <name type="scientific">Marinicrinis lubricantis</name>
    <dbReference type="NCBI Taxonomy" id="2086470"/>
    <lineage>
        <taxon>Bacteria</taxon>
        <taxon>Bacillati</taxon>
        <taxon>Bacillota</taxon>
        <taxon>Bacilli</taxon>
        <taxon>Bacillales</taxon>
        <taxon>Paenibacillaceae</taxon>
    </lineage>
</organism>
<dbReference type="SUPFAM" id="SSF55781">
    <property type="entry name" value="GAF domain-like"/>
    <property type="match status" value="1"/>
</dbReference>
<dbReference type="InterPro" id="IPR043128">
    <property type="entry name" value="Rev_trsase/Diguanyl_cyclase"/>
</dbReference>
<dbReference type="PROSITE" id="PS50887">
    <property type="entry name" value="GGDEF"/>
    <property type="match status" value="1"/>
</dbReference>
<dbReference type="InterPro" id="IPR050469">
    <property type="entry name" value="Diguanylate_Cyclase"/>
</dbReference>
<keyword evidence="1" id="KW-0472">Membrane</keyword>
<dbReference type="Pfam" id="PF13185">
    <property type="entry name" value="GAF_2"/>
    <property type="match status" value="1"/>
</dbReference>
<evidence type="ECO:0000313" key="3">
    <source>
        <dbReference type="EMBL" id="MFC5988538.1"/>
    </source>
</evidence>
<keyword evidence="4" id="KW-1185">Reference proteome</keyword>